<dbReference type="PANTHER" id="PTHR13817:SF164">
    <property type="entry name" value="ZORMIN, ISOFORM J"/>
    <property type="match status" value="1"/>
</dbReference>
<dbReference type="OrthoDB" id="6351407at2759"/>
<evidence type="ECO:0000256" key="3">
    <source>
        <dbReference type="ARBA" id="ARBA00022737"/>
    </source>
</evidence>
<dbReference type="InterPro" id="IPR058157">
    <property type="entry name" value="Spectrin_met"/>
</dbReference>
<feature type="region of interest" description="Disordered" evidence="7">
    <location>
        <begin position="865"/>
        <end position="889"/>
    </location>
</feature>
<dbReference type="FunFam" id="2.60.40.10:FF:000425">
    <property type="entry name" value="Myosin light chain kinase"/>
    <property type="match status" value="1"/>
</dbReference>
<feature type="compositionally biased region" description="Low complexity" evidence="7">
    <location>
        <begin position="1669"/>
        <end position="1683"/>
    </location>
</feature>
<protein>
    <submittedName>
        <fullName evidence="8">Uncharacterized protein</fullName>
    </submittedName>
</protein>
<dbReference type="SMART" id="SM00408">
    <property type="entry name" value="IGc2"/>
    <property type="match status" value="6"/>
</dbReference>
<sequence>MYTVNGPCSKWEELKSLQLKRVEEETLNDEFGRSQEVLEKRIQLIQVYLIFHDEALNMSTVIDQLALDVPNADEYIRRAENQLLSLQSKCQTFLRESTQLPDPYLSVSKARDSVSTLLRHFQQRLKLVKGNRQQKEVTYRLDELFDKATSLSTALKDLAYAEDFFGEAPAKCEHLQAKTEDLLHTSRIEEKELLENIGDSDDARVVAGEQFAMLETRLRVLRSCIEILKEFASVRKKEPPILSEREVERLRFLLLTERGENDDVWAQRQSDLERLKEASDLSKEVDSLHDSLRSLHGSLKERKRMSYPPTTGLSSQAKAVGTRVLQFVAKAERQVSRHPEMAASLSALQQEWESLQSTLGHARKELADEFLRVVGEVEVCNQRSNVTHQLLLDRSRNTDLSLDESRELVKSAEGFIRHEKPLQEERLERISQLAAELYGDQWPTELETTVRRTKDMLSMFQTLRLDLRNHLDSLEEARRKQTEAEILEAAALTKANEAASIKASTEAKEAAEMATKTLQAIEEKLLLSNQPPPTLPPPPSLPPPPPMTSSETTQTDKEAAVSQTQTDEMPLASEMTQTECDVVNSVPEEPTEKTKSEKTNVQMEKNLSPPVFTKELSDAEVPEGAKHQFICRLIGAPCPEVWWLKDGLSVKDNPDYSTTFEDDREEEPCPPDFPVGLQHLTVREGQKAVLRCTVSGHPEPDVYWFRNTIRLPEKEASVGVASPEIRRDGSLCMLIIHRVDLEDQGNFTCRATNSLGFIETSADLKVTPIEPFSVPRILLPLSNVMARAGQRLKLECHIQGNPAPTIQWKHGGRVLRETGNLTLCYVDGRACLEIREAFPSDAGTYVLVAKNRNGEATSSALVSVKGQLPAETSDSEVPTEDGDKEPCRPAIGTNLPPDLLLQEGSPLLLECFVSGQPDPEVLWYLDGSLLTNSKERMLSSKGENHSLRLAEVKPKDQGLYRIVAINSVGEASAEFRLRVRPNLKGGEPPKFLSVPQDINTTFGSSFTLKVSVAGRPMPTVQWFKDGVLMPESGREENKDSCLIHSWLSVEDCKPMDAGVYLCKAENDHGEASAISSIVTPHQGLSDELPAALLGTPPHFTEVLRSMTISDSNQELMASVSIEGDPTPKVSWLLNELPLMPSASVSFVYNHPVYTLRMSCPKNSSVLTCAAENSSGKARSVAPIEILAPTPEIYVTSTVEEKHTVYSSTFEDEENVSTWTPKNIFEVSTSENEVNTGNWKRPSSPEIKKGVEALPERPNPPLSVPPAFVKTLKGVVSEPERRIALEGELAGDYVNSSVTWLKDGMALTQGANLSFACIPHLDGRVWLSLESPTEQDSGHYVCEIRDEKGELQCQSGADILVEVPPPASVAPPSIVSSLPSSISVNEGDNLALKIKILDAVQSSLSWFRNEIQLHPTERVLFQHQGNEHSLLILETTDCDSGIYSAVLRNEAGESRTQTSVTVTRATKEQFHGKSLSETELDMKPHKPGDNVREIREKLIRRTSECSGKVPPESIPGAIRLWPPEKGGSLESHAPATAVSSWWPGPSYEEEMKQERIDSVESSTSETAIAQLEKAQQLEEKISHRYLEERSRQVGPSRVPHSDHELANTSVASYHSVPSFATLPRTGKLKWPSRFKPAVLSSSDVKDLPNFRIRPVWYPPDSDSEDPVYRPLRLNLPPSSKLLSSHKPDSRGCMSEGEADIPVQSRRLKNASKPLDKTIATPGKTPPKPTGLPSAHMPPPPTTLVNPKPINVPTYADSTKKEPPYQKSACNQERHPWDSGQENVTFKVM</sequence>
<keyword evidence="5" id="KW-0393">Immunoglobulin domain</keyword>
<name>A0A7R8W7J6_9CRUS</name>
<feature type="compositionally biased region" description="Pro residues" evidence="7">
    <location>
        <begin position="530"/>
        <end position="547"/>
    </location>
</feature>
<feature type="compositionally biased region" description="Polar residues" evidence="7">
    <location>
        <begin position="1778"/>
        <end position="1787"/>
    </location>
</feature>
<gene>
    <name evidence="8" type="ORF">CTOB1V02_LOCUS1994</name>
</gene>
<evidence type="ECO:0000256" key="7">
    <source>
        <dbReference type="SAM" id="MobiDB-lite"/>
    </source>
</evidence>
<feature type="region of interest" description="Disordered" evidence="7">
    <location>
        <begin position="528"/>
        <end position="568"/>
    </location>
</feature>
<dbReference type="InterPro" id="IPR007110">
    <property type="entry name" value="Ig-like_dom"/>
</dbReference>
<keyword evidence="3" id="KW-0677">Repeat</keyword>
<keyword evidence="4" id="KW-1015">Disulfide bond</keyword>
<evidence type="ECO:0000256" key="1">
    <source>
        <dbReference type="ARBA" id="ARBA00004496"/>
    </source>
</evidence>
<dbReference type="CDD" id="cd00096">
    <property type="entry name" value="Ig"/>
    <property type="match status" value="1"/>
</dbReference>
<dbReference type="GO" id="GO:0045989">
    <property type="term" value="P:positive regulation of striated muscle contraction"/>
    <property type="evidence" value="ECO:0007669"/>
    <property type="project" value="UniProtKB-ARBA"/>
</dbReference>
<dbReference type="Gene3D" id="2.60.40.10">
    <property type="entry name" value="Immunoglobulins"/>
    <property type="match status" value="8"/>
</dbReference>
<keyword evidence="6" id="KW-0175">Coiled coil</keyword>
<dbReference type="PANTHER" id="PTHR13817">
    <property type="entry name" value="TITIN"/>
    <property type="match status" value="1"/>
</dbReference>
<keyword evidence="2" id="KW-0963">Cytoplasm</keyword>
<evidence type="ECO:0000313" key="8">
    <source>
        <dbReference type="EMBL" id="CAD7224024.1"/>
    </source>
</evidence>
<dbReference type="EMBL" id="OB660293">
    <property type="protein sequence ID" value="CAD7224024.1"/>
    <property type="molecule type" value="Genomic_DNA"/>
</dbReference>
<dbReference type="GO" id="GO:0040017">
    <property type="term" value="P:positive regulation of locomotion"/>
    <property type="evidence" value="ECO:0007669"/>
    <property type="project" value="UniProtKB-ARBA"/>
</dbReference>
<dbReference type="GO" id="GO:0060298">
    <property type="term" value="P:positive regulation of sarcomere organization"/>
    <property type="evidence" value="ECO:0007669"/>
    <property type="project" value="UniProtKB-ARBA"/>
</dbReference>
<dbReference type="InterPro" id="IPR013098">
    <property type="entry name" value="Ig_I-set"/>
</dbReference>
<dbReference type="PROSITE" id="PS50835">
    <property type="entry name" value="IG_LIKE"/>
    <property type="match status" value="8"/>
</dbReference>
<reference evidence="8" key="1">
    <citation type="submission" date="2020-11" db="EMBL/GenBank/DDBJ databases">
        <authorList>
            <person name="Tran Van P."/>
        </authorList>
    </citation>
    <scope>NUCLEOTIDE SEQUENCE</scope>
</reference>
<dbReference type="SUPFAM" id="SSF48726">
    <property type="entry name" value="Immunoglobulin"/>
    <property type="match status" value="8"/>
</dbReference>
<dbReference type="FunFam" id="2.60.40.10:FF:001223">
    <property type="entry name" value="Sidekick cell adhesion molecule 1"/>
    <property type="match status" value="1"/>
</dbReference>
<feature type="coiled-coil region" evidence="6">
    <location>
        <begin position="460"/>
        <end position="524"/>
    </location>
</feature>
<dbReference type="InterPro" id="IPR050964">
    <property type="entry name" value="Striated_Muscle_Regulatory"/>
</dbReference>
<evidence type="ECO:0000256" key="4">
    <source>
        <dbReference type="ARBA" id="ARBA00023157"/>
    </source>
</evidence>
<evidence type="ECO:0000256" key="6">
    <source>
        <dbReference type="SAM" id="Coils"/>
    </source>
</evidence>
<dbReference type="Pfam" id="PF25101">
    <property type="entry name" value="Spectrin_7"/>
    <property type="match status" value="1"/>
</dbReference>
<organism evidence="8">
    <name type="scientific">Cyprideis torosa</name>
    <dbReference type="NCBI Taxonomy" id="163714"/>
    <lineage>
        <taxon>Eukaryota</taxon>
        <taxon>Metazoa</taxon>
        <taxon>Ecdysozoa</taxon>
        <taxon>Arthropoda</taxon>
        <taxon>Crustacea</taxon>
        <taxon>Oligostraca</taxon>
        <taxon>Ostracoda</taxon>
        <taxon>Podocopa</taxon>
        <taxon>Podocopida</taxon>
        <taxon>Cytherocopina</taxon>
        <taxon>Cytheroidea</taxon>
        <taxon>Cytherideidae</taxon>
        <taxon>Cyprideis</taxon>
    </lineage>
</organism>
<feature type="compositionally biased region" description="Pro residues" evidence="7">
    <location>
        <begin position="1722"/>
        <end position="1740"/>
    </location>
</feature>
<comment type="subcellular location">
    <subcellularLocation>
        <location evidence="1">Cytoplasm</location>
    </subcellularLocation>
</comment>
<feature type="compositionally biased region" description="Acidic residues" evidence="7">
    <location>
        <begin position="873"/>
        <end position="883"/>
    </location>
</feature>
<dbReference type="InterPro" id="IPR003598">
    <property type="entry name" value="Ig_sub2"/>
</dbReference>
<dbReference type="InterPro" id="IPR003599">
    <property type="entry name" value="Ig_sub"/>
</dbReference>
<proteinExistence type="predicted"/>
<dbReference type="InterPro" id="IPR036179">
    <property type="entry name" value="Ig-like_dom_sf"/>
</dbReference>
<accession>A0A7R8W7J6</accession>
<evidence type="ECO:0000256" key="5">
    <source>
        <dbReference type="ARBA" id="ARBA00023319"/>
    </source>
</evidence>
<dbReference type="InterPro" id="IPR013783">
    <property type="entry name" value="Ig-like_fold"/>
</dbReference>
<evidence type="ECO:0000256" key="2">
    <source>
        <dbReference type="ARBA" id="ARBA00022490"/>
    </source>
</evidence>
<feature type="region of interest" description="Disordered" evidence="7">
    <location>
        <begin position="1650"/>
        <end position="1787"/>
    </location>
</feature>
<dbReference type="FunFam" id="2.60.40.10:FF:000032">
    <property type="entry name" value="palladin isoform X1"/>
    <property type="match status" value="1"/>
</dbReference>
<dbReference type="FunFam" id="2.60.40.10:FF:000107">
    <property type="entry name" value="Myosin, light chain kinase a"/>
    <property type="match status" value="1"/>
</dbReference>
<dbReference type="GO" id="GO:0005737">
    <property type="term" value="C:cytoplasm"/>
    <property type="evidence" value="ECO:0007669"/>
    <property type="project" value="UniProtKB-SubCell"/>
</dbReference>
<dbReference type="Pfam" id="PF07679">
    <property type="entry name" value="I-set"/>
    <property type="match status" value="7"/>
</dbReference>
<dbReference type="SMART" id="SM00409">
    <property type="entry name" value="IG"/>
    <property type="match status" value="6"/>
</dbReference>